<dbReference type="InterPro" id="IPR042094">
    <property type="entry name" value="T2SS_GspF_sf"/>
</dbReference>
<dbReference type="AlphaFoldDB" id="A0A1V8M3M8"/>
<evidence type="ECO:0000313" key="2">
    <source>
        <dbReference type="Proteomes" id="UP000191980"/>
    </source>
</evidence>
<sequence length="111" mass="12174">MSKVKHKQTPDITQLADLYLHLARMEEAGISNVLAFKILIETGSKLSAKCYQAITYLKSGRSIAESGYQVGIFNQLDRALITVGEISGVNSLIFTSSSRGIMEIKPGILER</sequence>
<dbReference type="EMBL" id="LPUF01000002">
    <property type="protein sequence ID" value="OQK16086.1"/>
    <property type="molecule type" value="Genomic_DNA"/>
</dbReference>
<accession>A0A1V8M3M8</accession>
<reference evidence="1 2" key="1">
    <citation type="submission" date="2015-12" db="EMBL/GenBank/DDBJ databases">
        <authorList>
            <person name="Shamseldin A."/>
            <person name="Moawad H."/>
            <person name="Abd El-Rahim W.M."/>
            <person name="Sadowsky M.J."/>
        </authorList>
    </citation>
    <scope>NUCLEOTIDE SEQUENCE [LARGE SCALE GENOMIC DNA]</scope>
    <source>
        <strain evidence="1 2">WF1</strain>
    </source>
</reference>
<dbReference type="RefSeq" id="WP_080523465.1">
    <property type="nucleotide sequence ID" value="NZ_LPUF01000002.1"/>
</dbReference>
<comment type="caution">
    <text evidence="1">The sequence shown here is derived from an EMBL/GenBank/DDBJ whole genome shotgun (WGS) entry which is preliminary data.</text>
</comment>
<name>A0A1V8M3M8_9GAMM</name>
<proteinExistence type="predicted"/>
<evidence type="ECO:0000313" key="1">
    <source>
        <dbReference type="EMBL" id="OQK16086.1"/>
    </source>
</evidence>
<organism evidence="1 2">
    <name type="scientific">Methyloprofundus sedimenti</name>
    <dbReference type="NCBI Taxonomy" id="1420851"/>
    <lineage>
        <taxon>Bacteria</taxon>
        <taxon>Pseudomonadati</taxon>
        <taxon>Pseudomonadota</taxon>
        <taxon>Gammaproteobacteria</taxon>
        <taxon>Methylococcales</taxon>
        <taxon>Methylococcaceae</taxon>
        <taxon>Methyloprofundus</taxon>
    </lineage>
</organism>
<gene>
    <name evidence="1" type="ORF">AU255_13330</name>
</gene>
<dbReference type="STRING" id="1420851.AU255_13330"/>
<dbReference type="Gene3D" id="1.20.81.30">
    <property type="entry name" value="Type II secretion system (T2SS), domain F"/>
    <property type="match status" value="1"/>
</dbReference>
<dbReference type="Proteomes" id="UP000191980">
    <property type="component" value="Unassembled WGS sequence"/>
</dbReference>
<protein>
    <submittedName>
        <fullName evidence="1">Uncharacterized protein</fullName>
    </submittedName>
</protein>
<dbReference type="OrthoDB" id="9805682at2"/>
<keyword evidence="2" id="KW-1185">Reference proteome</keyword>